<keyword evidence="12" id="KW-0378">Hydrolase</keyword>
<comment type="similarity">
    <text evidence="1 11 12">Belongs to the peptidase M2 family.</text>
</comment>
<keyword evidence="12" id="KW-0482">Metalloprotease</keyword>
<dbReference type="PRINTS" id="PR00791">
    <property type="entry name" value="PEPDIPTASEA"/>
</dbReference>
<evidence type="ECO:0000256" key="9">
    <source>
        <dbReference type="PIRSR" id="PIRSR601548-4"/>
    </source>
</evidence>
<evidence type="ECO:0000256" key="2">
    <source>
        <dbReference type="ARBA" id="ARBA00022729"/>
    </source>
</evidence>
<accession>B4Q586</accession>
<feature type="active site" description="Proton acceptor 2" evidence="6">
    <location>
        <position position="386"/>
    </location>
</feature>
<evidence type="ECO:0000256" key="4">
    <source>
        <dbReference type="ARBA" id="ARBA00023180"/>
    </source>
</evidence>
<feature type="disulfide bond" evidence="9 11">
    <location>
        <begin position="152"/>
        <end position="160"/>
    </location>
</feature>
<dbReference type="InterPro" id="IPR001548">
    <property type="entry name" value="Peptidase_M2"/>
</dbReference>
<keyword evidence="12" id="KW-0645">Protease</keyword>
<dbReference type="GO" id="GO:0046872">
    <property type="term" value="F:metal ion binding"/>
    <property type="evidence" value="ECO:0007669"/>
    <property type="project" value="UniProtKB-KW"/>
</dbReference>
<dbReference type="GO" id="GO:0008241">
    <property type="term" value="F:peptidyl-dipeptidase activity"/>
    <property type="evidence" value="ECO:0007669"/>
    <property type="project" value="InterPro"/>
</dbReference>
<evidence type="ECO:0000256" key="7">
    <source>
        <dbReference type="PIRSR" id="PIRSR601548-2"/>
    </source>
</evidence>
<feature type="binding site" evidence="7">
    <location>
        <position position="227"/>
    </location>
    <ligand>
        <name>chloride</name>
        <dbReference type="ChEBI" id="CHEBI:17996"/>
        <label>1</label>
    </ligand>
</feature>
<feature type="binding site" evidence="8">
    <location>
        <position position="385"/>
    </location>
    <ligand>
        <name>Zn(2+)</name>
        <dbReference type="ChEBI" id="CHEBI:29105"/>
        <label>1</label>
        <note>catalytic</note>
    </ligand>
</feature>
<feature type="binding site" evidence="10">
    <location>
        <position position="385"/>
    </location>
    <ligand>
        <name>Zn(2+)</name>
        <dbReference type="ChEBI" id="CHEBI:29105"/>
        <label>2</label>
        <note>catalytic</note>
    </ligand>
</feature>
<evidence type="ECO:0000313" key="15">
    <source>
        <dbReference type="EMBL" id="EDX04992.1"/>
    </source>
</evidence>
<keyword evidence="8 12" id="KW-0479">Metal-binding</keyword>
<evidence type="ECO:0000256" key="11">
    <source>
        <dbReference type="PROSITE-ProRule" id="PRU01355"/>
    </source>
</evidence>
<dbReference type="STRING" id="7240.B4Q586"/>
<dbReference type="AlphaFoldDB" id="B4Q586"/>
<feature type="chain" id="PRO_5002819579" description="Angiotensin-converting enzyme" evidence="14">
    <location>
        <begin position="22"/>
        <end position="628"/>
    </location>
</feature>
<name>B4Q586_DROSI</name>
<sequence>MHSVSLFGCLCLSLSLTLSSASPQLNLPTPQPEVFYNGYTPNVATTPAQLRADRDRDQRYGPPYSDAGGGGNTDDGLDDFRLNAQQRYVEFQRITAEQSKRINKDLIFDRRLYRQLMLQSEVGPNALPLDVLDRYNRLLNEMLFLYNSAGICAYQQPFQCDLHYIPQLKDIMAKSRDWDELQHTWVEYHRKAGRGMRDSYEQLIDVMQEVAYVNNVTNGGEYWYLAYESGNFRQDMDIVWEQIRPLYEGLHAYVRRKLRDYYGPDRINRIAPIPSHILGNMYGQSWSNVLDILIPYPGRKLIDVTPRMVEQGYTPQLMFQLAEEFFTSINMSAVGPEFYRNSIFEQPLDRRVLCEPSAWDFCNRHDFRVKICTDINQRSLISVHHEMAHIQYFLQYRHLPKIFRNGANPAFHQAVGDAIGLSVSTPRHLQTLGLLQRSLDESSYDINYLFTMAIDKVAFLPFALSLDNWRYDVFSGNANKRTMNCHYWNLREKYSGIKPPVLRSEKDFDPGAKYHIPANIPYIKTLMSKGASQPWQEVLEETLREGRLDGTALREYFAPLEEWLRQENLRTNEYVGWNYDGDYCKRSIETAGLQIFGGYYNGATGQKSAPYLYPLIILIYLYFSLRLL</sequence>
<dbReference type="PANTHER" id="PTHR10514:SF40">
    <property type="entry name" value="ANGIOTENSIN-CONVERTING ENZYME"/>
    <property type="match status" value="1"/>
</dbReference>
<dbReference type="HOGENOM" id="CLU_014364_3_0_1"/>
<keyword evidence="12" id="KW-0121">Carboxypeptidase</keyword>
<evidence type="ECO:0000256" key="3">
    <source>
        <dbReference type="ARBA" id="ARBA00023157"/>
    </source>
</evidence>
<evidence type="ECO:0000256" key="8">
    <source>
        <dbReference type="PIRSR" id="PIRSR601548-3"/>
    </source>
</evidence>
<dbReference type="CDD" id="cd06461">
    <property type="entry name" value="M2_ACE"/>
    <property type="match status" value="1"/>
</dbReference>
<dbReference type="GO" id="GO:0008237">
    <property type="term" value="F:metallopeptidase activity"/>
    <property type="evidence" value="ECO:0007669"/>
    <property type="project" value="UniProtKB-KW"/>
</dbReference>
<evidence type="ECO:0000313" key="16">
    <source>
        <dbReference type="Proteomes" id="UP000000304"/>
    </source>
</evidence>
<feature type="active site" description="Proton acceptor 1" evidence="5">
    <location>
        <position position="386"/>
    </location>
</feature>
<dbReference type="OMA" id="YWMFPYE"/>
<dbReference type="SMR" id="B4Q586"/>
<evidence type="ECO:0000256" key="13">
    <source>
        <dbReference type="SAM" id="MobiDB-lite"/>
    </source>
</evidence>
<evidence type="ECO:0000256" key="10">
    <source>
        <dbReference type="PIRSR" id="PIRSR601548-8"/>
    </source>
</evidence>
<dbReference type="SUPFAM" id="SSF55486">
    <property type="entry name" value="Metalloproteases ('zincins'), catalytic domain"/>
    <property type="match status" value="1"/>
</dbReference>
<gene>
    <name evidence="15" type="primary">Dsim\GD23939</name>
    <name evidence="15" type="ORF">Dsim_GD23939</name>
</gene>
<keyword evidence="4 12" id="KW-0325">Glycoprotein</keyword>
<dbReference type="GO" id="GO:0004180">
    <property type="term" value="F:carboxypeptidase activity"/>
    <property type="evidence" value="ECO:0007669"/>
    <property type="project" value="UniProtKB-KW"/>
</dbReference>
<feature type="active site" description="Proton donor 1" evidence="5">
    <location>
        <position position="515"/>
    </location>
</feature>
<keyword evidence="2 14" id="KW-0732">Signal</keyword>
<keyword evidence="8 12" id="KW-0862">Zinc</keyword>
<dbReference type="PhylomeDB" id="B4Q586"/>
<feature type="region of interest" description="Disordered" evidence="13">
    <location>
        <begin position="46"/>
        <end position="76"/>
    </location>
</feature>
<organism evidence="15 16">
    <name type="scientific">Drosophila simulans</name>
    <name type="common">Fruit fly</name>
    <dbReference type="NCBI Taxonomy" id="7240"/>
    <lineage>
        <taxon>Eukaryota</taxon>
        <taxon>Metazoa</taxon>
        <taxon>Ecdysozoa</taxon>
        <taxon>Arthropoda</taxon>
        <taxon>Hexapoda</taxon>
        <taxon>Insecta</taxon>
        <taxon>Pterygota</taxon>
        <taxon>Neoptera</taxon>
        <taxon>Endopterygota</taxon>
        <taxon>Diptera</taxon>
        <taxon>Brachycera</taxon>
        <taxon>Muscomorpha</taxon>
        <taxon>Ephydroidea</taxon>
        <taxon>Drosophilidae</taxon>
        <taxon>Drosophila</taxon>
        <taxon>Sophophora</taxon>
    </lineage>
</organism>
<dbReference type="GO" id="GO:0006508">
    <property type="term" value="P:proteolysis"/>
    <property type="evidence" value="ECO:0007669"/>
    <property type="project" value="UniProtKB-KW"/>
</dbReference>
<evidence type="ECO:0000256" key="14">
    <source>
        <dbReference type="SAM" id="SignalP"/>
    </source>
</evidence>
<dbReference type="Pfam" id="PF01401">
    <property type="entry name" value="Peptidase_M2"/>
    <property type="match status" value="1"/>
</dbReference>
<dbReference type="PROSITE" id="PS52011">
    <property type="entry name" value="PEPTIDASE_M2"/>
    <property type="match status" value="2"/>
</dbReference>
<feature type="disulfide bond" evidence="9 11">
    <location>
        <begin position="354"/>
        <end position="372"/>
    </location>
</feature>
<reference evidence="15 16" key="1">
    <citation type="journal article" date="2007" name="Nature">
        <title>Evolution of genes and genomes on the Drosophila phylogeny.</title>
        <authorList>
            <consortium name="Drosophila 12 Genomes Consortium"/>
            <person name="Clark A.G."/>
            <person name="Eisen M.B."/>
            <person name="Smith D.R."/>
            <person name="Bergman C.M."/>
            <person name="Oliver B."/>
            <person name="Markow T.A."/>
            <person name="Kaufman T.C."/>
            <person name="Kellis M."/>
            <person name="Gelbart W."/>
            <person name="Iyer V.N."/>
            <person name="Pollard D.A."/>
            <person name="Sackton T.B."/>
            <person name="Larracuente A.M."/>
            <person name="Singh N.D."/>
            <person name="Abad J.P."/>
            <person name="Abt D.N."/>
            <person name="Adryan B."/>
            <person name="Aguade M."/>
            <person name="Akashi H."/>
            <person name="Anderson W.W."/>
            <person name="Aquadro C.F."/>
            <person name="Ardell D.H."/>
            <person name="Arguello R."/>
            <person name="Artieri C.G."/>
            <person name="Barbash D.A."/>
            <person name="Barker D."/>
            <person name="Barsanti P."/>
            <person name="Batterham P."/>
            <person name="Batzoglou S."/>
            <person name="Begun D."/>
            <person name="Bhutkar A."/>
            <person name="Blanco E."/>
            <person name="Bosak S.A."/>
            <person name="Bradley R.K."/>
            <person name="Brand A.D."/>
            <person name="Brent M.R."/>
            <person name="Brooks A.N."/>
            <person name="Brown R.H."/>
            <person name="Butlin R.K."/>
            <person name="Caggese C."/>
            <person name="Calvi B.R."/>
            <person name="Bernardo de Carvalho A."/>
            <person name="Caspi A."/>
            <person name="Castrezana S."/>
            <person name="Celniker S.E."/>
            <person name="Chang J.L."/>
            <person name="Chapple C."/>
            <person name="Chatterji S."/>
            <person name="Chinwalla A."/>
            <person name="Civetta A."/>
            <person name="Clifton S.W."/>
            <person name="Comeron J.M."/>
            <person name="Costello J.C."/>
            <person name="Coyne J.A."/>
            <person name="Daub J."/>
            <person name="David R.G."/>
            <person name="Delcher A.L."/>
            <person name="Delehaunty K."/>
            <person name="Do C.B."/>
            <person name="Ebling H."/>
            <person name="Edwards K."/>
            <person name="Eickbush T."/>
            <person name="Evans J.D."/>
            <person name="Filipski A."/>
            <person name="Findeiss S."/>
            <person name="Freyhult E."/>
            <person name="Fulton L."/>
            <person name="Fulton R."/>
            <person name="Garcia A.C."/>
            <person name="Gardiner A."/>
            <person name="Garfield D.A."/>
            <person name="Garvin B.E."/>
            <person name="Gibson G."/>
            <person name="Gilbert D."/>
            <person name="Gnerre S."/>
            <person name="Godfrey J."/>
            <person name="Good R."/>
            <person name="Gotea V."/>
            <person name="Gravely B."/>
            <person name="Greenberg A.J."/>
            <person name="Griffiths-Jones S."/>
            <person name="Gross S."/>
            <person name="Guigo R."/>
            <person name="Gustafson E.A."/>
            <person name="Haerty W."/>
            <person name="Hahn M.W."/>
            <person name="Halligan D.L."/>
            <person name="Halpern A.L."/>
            <person name="Halter G.M."/>
            <person name="Han M.V."/>
            <person name="Heger A."/>
            <person name="Hillier L."/>
            <person name="Hinrichs A.S."/>
            <person name="Holmes I."/>
            <person name="Hoskins R.A."/>
            <person name="Hubisz M.J."/>
            <person name="Hultmark D."/>
            <person name="Huntley M.A."/>
            <person name="Jaffe D.B."/>
            <person name="Jagadeeshan S."/>
            <person name="Jeck W.R."/>
            <person name="Johnson J."/>
            <person name="Jones C.D."/>
            <person name="Jordan W.C."/>
            <person name="Karpen G.H."/>
            <person name="Kataoka E."/>
            <person name="Keightley P.D."/>
            <person name="Kheradpour P."/>
            <person name="Kirkness E.F."/>
            <person name="Koerich L.B."/>
            <person name="Kristiansen K."/>
            <person name="Kudrna D."/>
            <person name="Kulathinal R.J."/>
            <person name="Kumar S."/>
            <person name="Kwok R."/>
            <person name="Lander E."/>
            <person name="Langley C.H."/>
            <person name="Lapoint R."/>
            <person name="Lazzaro B.P."/>
            <person name="Lee S.J."/>
            <person name="Levesque L."/>
            <person name="Li R."/>
            <person name="Lin C.F."/>
            <person name="Lin M.F."/>
            <person name="Lindblad-Toh K."/>
            <person name="Llopart A."/>
            <person name="Long M."/>
            <person name="Low L."/>
            <person name="Lozovsky E."/>
            <person name="Lu J."/>
            <person name="Luo M."/>
            <person name="Machado C.A."/>
            <person name="Makalowski W."/>
            <person name="Marzo M."/>
            <person name="Matsuda M."/>
            <person name="Matzkin L."/>
            <person name="McAllister B."/>
            <person name="McBride C.S."/>
            <person name="McKernan B."/>
            <person name="McKernan K."/>
            <person name="Mendez-Lago M."/>
            <person name="Minx P."/>
            <person name="Mollenhauer M.U."/>
            <person name="Montooth K."/>
            <person name="Mount S.M."/>
            <person name="Mu X."/>
            <person name="Myers E."/>
            <person name="Negre B."/>
            <person name="Newfeld S."/>
            <person name="Nielsen R."/>
            <person name="Noor M.A."/>
            <person name="O'Grady P."/>
            <person name="Pachter L."/>
            <person name="Papaceit M."/>
            <person name="Parisi M.J."/>
            <person name="Parisi M."/>
            <person name="Parts L."/>
            <person name="Pedersen J.S."/>
            <person name="Pesole G."/>
            <person name="Phillippy A.M."/>
            <person name="Ponting C.P."/>
            <person name="Pop M."/>
            <person name="Porcelli D."/>
            <person name="Powell J.R."/>
            <person name="Prohaska S."/>
            <person name="Pruitt K."/>
            <person name="Puig M."/>
            <person name="Quesneville H."/>
            <person name="Ram K.R."/>
            <person name="Rand D."/>
            <person name="Rasmussen M.D."/>
            <person name="Reed L.K."/>
            <person name="Reenan R."/>
            <person name="Reily A."/>
            <person name="Remington K.A."/>
            <person name="Rieger T.T."/>
            <person name="Ritchie M.G."/>
            <person name="Robin C."/>
            <person name="Rogers Y.H."/>
            <person name="Rohde C."/>
            <person name="Rozas J."/>
            <person name="Rubenfield M.J."/>
            <person name="Ruiz A."/>
            <person name="Russo S."/>
            <person name="Salzberg S.L."/>
            <person name="Sanchez-Gracia A."/>
            <person name="Saranga D.J."/>
            <person name="Sato H."/>
            <person name="Schaeffer S.W."/>
            <person name="Schatz M.C."/>
            <person name="Schlenke T."/>
            <person name="Schwartz R."/>
            <person name="Segarra C."/>
            <person name="Singh R.S."/>
            <person name="Sirot L."/>
            <person name="Sirota M."/>
            <person name="Sisneros N.B."/>
            <person name="Smith C.D."/>
            <person name="Smith T.F."/>
            <person name="Spieth J."/>
            <person name="Stage D.E."/>
            <person name="Stark A."/>
            <person name="Stephan W."/>
            <person name="Strausberg R.L."/>
            <person name="Strempel S."/>
            <person name="Sturgill D."/>
            <person name="Sutton G."/>
            <person name="Sutton G.G."/>
            <person name="Tao W."/>
            <person name="Teichmann S."/>
            <person name="Tobari Y.N."/>
            <person name="Tomimura Y."/>
            <person name="Tsolas J.M."/>
            <person name="Valente V.L."/>
            <person name="Venter E."/>
            <person name="Venter J.C."/>
            <person name="Vicario S."/>
            <person name="Vieira F.G."/>
            <person name="Vilella A.J."/>
            <person name="Villasante A."/>
            <person name="Walenz B."/>
            <person name="Wang J."/>
            <person name="Wasserman M."/>
            <person name="Watts T."/>
            <person name="Wilson D."/>
            <person name="Wilson R.K."/>
            <person name="Wing R.A."/>
            <person name="Wolfner M.F."/>
            <person name="Wong A."/>
            <person name="Wong G.K."/>
            <person name="Wu C.I."/>
            <person name="Wu G."/>
            <person name="Yamamoto D."/>
            <person name="Yang H.P."/>
            <person name="Yang S.P."/>
            <person name="Yorke J.A."/>
            <person name="Yoshida K."/>
            <person name="Zdobnov E."/>
            <person name="Zhang P."/>
            <person name="Zhang Y."/>
            <person name="Zimin A.V."/>
            <person name="Baldwin J."/>
            <person name="Abdouelleil A."/>
            <person name="Abdulkadir J."/>
            <person name="Abebe A."/>
            <person name="Abera B."/>
            <person name="Abreu J."/>
            <person name="Acer S.C."/>
            <person name="Aftuck L."/>
            <person name="Alexander A."/>
            <person name="An P."/>
            <person name="Anderson E."/>
            <person name="Anderson S."/>
            <person name="Arachi H."/>
            <person name="Azer M."/>
            <person name="Bachantsang P."/>
            <person name="Barry A."/>
            <person name="Bayul T."/>
            <person name="Berlin A."/>
            <person name="Bessette D."/>
            <person name="Bloom T."/>
            <person name="Blye J."/>
            <person name="Boguslavskiy L."/>
            <person name="Bonnet C."/>
            <person name="Boukhgalter B."/>
            <person name="Bourzgui I."/>
            <person name="Brown A."/>
            <person name="Cahill P."/>
            <person name="Channer S."/>
            <person name="Cheshatsang Y."/>
            <person name="Chuda L."/>
            <person name="Citroen M."/>
            <person name="Collymore A."/>
            <person name="Cooke P."/>
            <person name="Costello M."/>
            <person name="D'Aco K."/>
            <person name="Daza R."/>
            <person name="De Haan G."/>
            <person name="DeGray S."/>
            <person name="DeMaso C."/>
            <person name="Dhargay N."/>
            <person name="Dooley K."/>
            <person name="Dooley E."/>
            <person name="Doricent M."/>
            <person name="Dorje P."/>
            <person name="Dorjee K."/>
            <person name="Dupes A."/>
            <person name="Elong R."/>
            <person name="Falk J."/>
            <person name="Farina A."/>
            <person name="Faro S."/>
            <person name="Ferguson D."/>
            <person name="Fisher S."/>
            <person name="Foley C.D."/>
            <person name="Franke A."/>
            <person name="Friedrich D."/>
            <person name="Gadbois L."/>
            <person name="Gearin G."/>
            <person name="Gearin C.R."/>
            <person name="Giannoukos G."/>
            <person name="Goode T."/>
            <person name="Graham J."/>
            <person name="Grandbois E."/>
            <person name="Grewal S."/>
            <person name="Gyaltsen K."/>
            <person name="Hafez N."/>
            <person name="Hagos B."/>
            <person name="Hall J."/>
            <person name="Henson C."/>
            <person name="Hollinger A."/>
            <person name="Honan T."/>
            <person name="Huard M.D."/>
            <person name="Hughes L."/>
            <person name="Hurhula B."/>
            <person name="Husby M.E."/>
            <person name="Kamat A."/>
            <person name="Kanga B."/>
            <person name="Kashin S."/>
            <person name="Khazanovich D."/>
            <person name="Kisner P."/>
            <person name="Lance K."/>
            <person name="Lara M."/>
            <person name="Lee W."/>
            <person name="Lennon N."/>
            <person name="Letendre F."/>
            <person name="LeVine R."/>
            <person name="Lipovsky A."/>
            <person name="Liu X."/>
            <person name="Liu J."/>
            <person name="Liu S."/>
            <person name="Lokyitsang T."/>
            <person name="Lokyitsang Y."/>
            <person name="Lubonja R."/>
            <person name="Lui A."/>
            <person name="MacDonald P."/>
            <person name="Magnisalis V."/>
            <person name="Maru K."/>
            <person name="Matthews C."/>
            <person name="McCusker W."/>
            <person name="McDonough S."/>
            <person name="Mehta T."/>
            <person name="Meldrim J."/>
            <person name="Meneus L."/>
            <person name="Mihai O."/>
            <person name="Mihalev A."/>
            <person name="Mihova T."/>
            <person name="Mittelman R."/>
            <person name="Mlenga V."/>
            <person name="Montmayeur A."/>
            <person name="Mulrain L."/>
            <person name="Navidi A."/>
            <person name="Naylor J."/>
            <person name="Negash T."/>
            <person name="Nguyen T."/>
            <person name="Nguyen N."/>
            <person name="Nicol R."/>
            <person name="Norbu C."/>
            <person name="Norbu N."/>
            <person name="Novod N."/>
            <person name="O'Neill B."/>
            <person name="Osman S."/>
            <person name="Markiewicz E."/>
            <person name="Oyono O.L."/>
            <person name="Patti C."/>
            <person name="Phunkhang P."/>
            <person name="Pierre F."/>
            <person name="Priest M."/>
            <person name="Raghuraman S."/>
            <person name="Rege F."/>
            <person name="Reyes R."/>
            <person name="Rise C."/>
            <person name="Rogov P."/>
            <person name="Ross K."/>
            <person name="Ryan E."/>
            <person name="Settipalli S."/>
            <person name="Shea T."/>
            <person name="Sherpa N."/>
            <person name="Shi L."/>
            <person name="Shih D."/>
            <person name="Sparrow T."/>
            <person name="Spaulding J."/>
            <person name="Stalker J."/>
            <person name="Stange-Thomann N."/>
            <person name="Stavropoulos S."/>
            <person name="Stone C."/>
            <person name="Strader C."/>
            <person name="Tesfaye S."/>
            <person name="Thomson T."/>
            <person name="Thoulutsang Y."/>
            <person name="Thoulutsang D."/>
            <person name="Topham K."/>
            <person name="Topping I."/>
            <person name="Tsamla T."/>
            <person name="Vassiliev H."/>
            <person name="Vo A."/>
            <person name="Wangchuk T."/>
            <person name="Wangdi T."/>
            <person name="Weiand M."/>
            <person name="Wilkinson J."/>
            <person name="Wilson A."/>
            <person name="Yadav S."/>
            <person name="Young G."/>
            <person name="Yu Q."/>
            <person name="Zembek L."/>
            <person name="Zhong D."/>
            <person name="Zimmer A."/>
            <person name="Zwirko Z."/>
            <person name="Jaffe D.B."/>
            <person name="Alvarez P."/>
            <person name="Brockman W."/>
            <person name="Butler J."/>
            <person name="Chin C."/>
            <person name="Gnerre S."/>
            <person name="Grabherr M."/>
            <person name="Kleber M."/>
            <person name="Mauceli E."/>
            <person name="MacCallum I."/>
        </authorList>
    </citation>
    <scope>NUCLEOTIDE SEQUENCE [LARGE SCALE GENOMIC DNA]</scope>
    <source>
        <strain evidence="16">white501</strain>
    </source>
</reference>
<feature type="binding site" evidence="8">
    <location>
        <position position="389"/>
    </location>
    <ligand>
        <name>Zn(2+)</name>
        <dbReference type="ChEBI" id="CHEBI:29105"/>
        <label>1</label>
        <note>catalytic</note>
    </ligand>
</feature>
<evidence type="ECO:0000256" key="1">
    <source>
        <dbReference type="ARBA" id="ARBA00008139"/>
    </source>
</evidence>
<keyword evidence="3 9" id="KW-1015">Disulfide bond</keyword>
<protein>
    <recommendedName>
        <fullName evidence="12">Angiotensin-converting enzyme</fullName>
        <ecNumber evidence="12">3.4.-.-</ecNumber>
    </recommendedName>
</protein>
<keyword evidence="16" id="KW-1185">Reference proteome</keyword>
<dbReference type="PANTHER" id="PTHR10514">
    <property type="entry name" value="ANGIOTENSIN-CONVERTING ENZYME"/>
    <property type="match status" value="1"/>
</dbReference>
<comment type="cofactor">
    <cofactor evidence="12">
        <name>Zn(2+)</name>
        <dbReference type="ChEBI" id="CHEBI:29105"/>
    </cofactor>
    <text evidence="12">Binds 1 zinc ion per subunit.</text>
</comment>
<feature type="signal peptide" evidence="14">
    <location>
        <begin position="1"/>
        <end position="21"/>
    </location>
</feature>
<evidence type="ECO:0000256" key="5">
    <source>
        <dbReference type="PIRSR" id="PIRSR601548-1"/>
    </source>
</evidence>
<dbReference type="Proteomes" id="UP000000304">
    <property type="component" value="Chromosome 2L"/>
</dbReference>
<dbReference type="EMBL" id="CM000361">
    <property type="protein sequence ID" value="EDX04992.1"/>
    <property type="molecule type" value="Genomic_DNA"/>
</dbReference>
<dbReference type="EC" id="3.4.-.-" evidence="12"/>
<evidence type="ECO:0000256" key="12">
    <source>
        <dbReference type="RuleBase" id="RU361144"/>
    </source>
</evidence>
<evidence type="ECO:0000256" key="6">
    <source>
        <dbReference type="PIRSR" id="PIRSR601548-11"/>
    </source>
</evidence>
<dbReference type="GO" id="GO:0005886">
    <property type="term" value="C:plasma membrane"/>
    <property type="evidence" value="ECO:0007669"/>
    <property type="project" value="TreeGrafter"/>
</dbReference>
<feature type="active site" description="Proton donor 2" evidence="6">
    <location>
        <position position="515"/>
    </location>
</feature>
<comment type="caution">
    <text evidence="11">Lacks conserved residue(s) required for the propagation of feature annotation.</text>
</comment>
<proteinExistence type="inferred from homology"/>
<dbReference type="OrthoDB" id="10029630at2759"/>
<feature type="binding site" evidence="10">
    <location>
        <position position="389"/>
    </location>
    <ligand>
        <name>Zn(2+)</name>
        <dbReference type="ChEBI" id="CHEBI:29105"/>
        <label>2</label>
        <note>catalytic</note>
    </ligand>
</feature>